<proteinExistence type="inferred from homology"/>
<accession>J9H0M6</accession>
<comment type="caution">
    <text evidence="12">The sequence shown here is derived from an EMBL/GenBank/DDBJ whole genome shotgun (WGS) entry which is preliminary data.</text>
</comment>
<dbReference type="InterPro" id="IPR038377">
    <property type="entry name" value="Na/Glc_symporter_sf"/>
</dbReference>
<dbReference type="PROSITE" id="PS50283">
    <property type="entry name" value="NA_SOLUT_SYMP_3"/>
    <property type="match status" value="1"/>
</dbReference>
<feature type="transmembrane region" description="Helical" evidence="11">
    <location>
        <begin position="69"/>
        <end position="91"/>
    </location>
</feature>
<keyword evidence="8" id="KW-0406">Ion transport</keyword>
<dbReference type="InterPro" id="IPR051163">
    <property type="entry name" value="Sodium:Solute_Symporter_SSF"/>
</dbReference>
<keyword evidence="5 11" id="KW-0812">Transmembrane</keyword>
<organism evidence="12">
    <name type="scientific">gut metagenome</name>
    <dbReference type="NCBI Taxonomy" id="749906"/>
    <lineage>
        <taxon>unclassified sequences</taxon>
        <taxon>metagenomes</taxon>
        <taxon>organismal metagenomes</taxon>
    </lineage>
</organism>
<evidence type="ECO:0000313" key="12">
    <source>
        <dbReference type="EMBL" id="EJX06865.1"/>
    </source>
</evidence>
<keyword evidence="3" id="KW-0813">Transport</keyword>
<dbReference type="PANTHER" id="PTHR42985:SF47">
    <property type="entry name" value="INTEGRAL MEMBRANE TRANSPORT PROTEIN"/>
    <property type="match status" value="1"/>
</dbReference>
<feature type="transmembrane region" description="Helical" evidence="11">
    <location>
        <begin position="153"/>
        <end position="173"/>
    </location>
</feature>
<evidence type="ECO:0000256" key="1">
    <source>
        <dbReference type="ARBA" id="ARBA00004651"/>
    </source>
</evidence>
<dbReference type="EMBL" id="AMCI01001035">
    <property type="protein sequence ID" value="EJX06865.1"/>
    <property type="molecule type" value="Genomic_DNA"/>
</dbReference>
<evidence type="ECO:0000256" key="5">
    <source>
        <dbReference type="ARBA" id="ARBA00022692"/>
    </source>
</evidence>
<keyword evidence="6 11" id="KW-1133">Transmembrane helix</keyword>
<dbReference type="Gene3D" id="1.20.1730.10">
    <property type="entry name" value="Sodium/glucose cotransporter"/>
    <property type="match status" value="1"/>
</dbReference>
<feature type="transmembrane region" description="Helical" evidence="11">
    <location>
        <begin position="26"/>
        <end position="49"/>
    </location>
</feature>
<comment type="similarity">
    <text evidence="2">Belongs to the sodium:solute symporter (SSF) (TC 2.A.21) family.</text>
</comment>
<dbReference type="InterPro" id="IPR001734">
    <property type="entry name" value="Na/solute_symporter"/>
</dbReference>
<sequence>MTGLDQDMMQKNLTCRNLQEAQKDMCVYGLTFLPVNALFLGLGILLYALCAAEGITPPAASDELLPSLVSAGVLGHWVIIPFTIGIVAAAFSSADSALTALTTTVCIDLLQIERGDLSEASARRIRHRVHLCMVGCFVLCMVLFRLANNTSVLDAIYVMASYTYGPLLGLYAYGIFTRRSVTDTFVPFVCLLAPVFCAALDYFAPRLWGYTFGYELLLLNGMLTFAGLWITSVRRSSDEVLCVAR</sequence>
<evidence type="ECO:0000256" key="6">
    <source>
        <dbReference type="ARBA" id="ARBA00022989"/>
    </source>
</evidence>
<evidence type="ECO:0000256" key="3">
    <source>
        <dbReference type="ARBA" id="ARBA00022448"/>
    </source>
</evidence>
<keyword evidence="9 11" id="KW-0472">Membrane</keyword>
<dbReference type="GO" id="GO:0006814">
    <property type="term" value="P:sodium ion transport"/>
    <property type="evidence" value="ECO:0007669"/>
    <property type="project" value="UniProtKB-KW"/>
</dbReference>
<comment type="subcellular location">
    <subcellularLocation>
        <location evidence="1">Cell membrane</location>
        <topology evidence="1">Multi-pass membrane protein</topology>
    </subcellularLocation>
</comment>
<dbReference type="AlphaFoldDB" id="J9H0M6"/>
<feature type="transmembrane region" description="Helical" evidence="11">
    <location>
        <begin position="129"/>
        <end position="147"/>
    </location>
</feature>
<evidence type="ECO:0000256" key="2">
    <source>
        <dbReference type="ARBA" id="ARBA00006434"/>
    </source>
</evidence>
<protein>
    <submittedName>
        <fullName evidence="12">Transporter, SSS family</fullName>
    </submittedName>
</protein>
<dbReference type="GO" id="GO:0015293">
    <property type="term" value="F:symporter activity"/>
    <property type="evidence" value="ECO:0007669"/>
    <property type="project" value="TreeGrafter"/>
</dbReference>
<keyword evidence="10" id="KW-0739">Sodium transport</keyword>
<reference evidence="12" key="1">
    <citation type="journal article" date="2012" name="PLoS ONE">
        <title>Gene sets for utilization of primary and secondary nutrition supplies in the distal gut of endangered iberian lynx.</title>
        <authorList>
            <person name="Alcaide M."/>
            <person name="Messina E."/>
            <person name="Richter M."/>
            <person name="Bargiela R."/>
            <person name="Peplies J."/>
            <person name="Huws S.A."/>
            <person name="Newbold C.J."/>
            <person name="Golyshin P.N."/>
            <person name="Simon M.A."/>
            <person name="Lopez G."/>
            <person name="Yakimov M.M."/>
            <person name="Ferrer M."/>
        </authorList>
    </citation>
    <scope>NUCLEOTIDE SEQUENCE</scope>
</reference>
<gene>
    <name evidence="12" type="ORF">EVA_05027</name>
</gene>
<dbReference type="PANTHER" id="PTHR42985">
    <property type="entry name" value="SODIUM-COUPLED MONOCARBOXYLATE TRANSPORTER"/>
    <property type="match status" value="1"/>
</dbReference>
<name>J9H0M6_9ZZZZ</name>
<evidence type="ECO:0000256" key="11">
    <source>
        <dbReference type="SAM" id="Phobius"/>
    </source>
</evidence>
<evidence type="ECO:0000256" key="4">
    <source>
        <dbReference type="ARBA" id="ARBA00022475"/>
    </source>
</evidence>
<keyword evidence="4" id="KW-1003">Cell membrane</keyword>
<evidence type="ECO:0000256" key="8">
    <source>
        <dbReference type="ARBA" id="ARBA00023065"/>
    </source>
</evidence>
<evidence type="ECO:0000256" key="10">
    <source>
        <dbReference type="ARBA" id="ARBA00023201"/>
    </source>
</evidence>
<evidence type="ECO:0000256" key="7">
    <source>
        <dbReference type="ARBA" id="ARBA00023053"/>
    </source>
</evidence>
<dbReference type="GO" id="GO:0005886">
    <property type="term" value="C:plasma membrane"/>
    <property type="evidence" value="ECO:0007669"/>
    <property type="project" value="UniProtKB-SubCell"/>
</dbReference>
<feature type="transmembrane region" description="Helical" evidence="11">
    <location>
        <begin position="210"/>
        <end position="230"/>
    </location>
</feature>
<evidence type="ECO:0000256" key="9">
    <source>
        <dbReference type="ARBA" id="ARBA00023136"/>
    </source>
</evidence>
<feature type="transmembrane region" description="Helical" evidence="11">
    <location>
        <begin position="185"/>
        <end position="204"/>
    </location>
</feature>
<keyword evidence="7" id="KW-0915">Sodium</keyword>